<dbReference type="PANTHER" id="PTHR10412:SF11">
    <property type="entry name" value="MANNOSYL-OLIGOSACCHARIDE GLUCOSIDASE"/>
    <property type="match status" value="1"/>
</dbReference>
<organism evidence="5 6">
    <name type="scientific">Truepera radiovictrix (strain DSM 17093 / CIP 108686 / LMG 22925 / RQ-24)</name>
    <dbReference type="NCBI Taxonomy" id="649638"/>
    <lineage>
        <taxon>Bacteria</taxon>
        <taxon>Thermotogati</taxon>
        <taxon>Deinococcota</taxon>
        <taxon>Deinococci</taxon>
        <taxon>Trueperales</taxon>
        <taxon>Trueperaceae</taxon>
        <taxon>Truepera</taxon>
    </lineage>
</organism>
<name>D7CUU1_TRURR</name>
<dbReference type="eggNOG" id="COG1626">
    <property type="taxonomic scope" value="Bacteria"/>
</dbReference>
<dbReference type="Gene3D" id="1.50.10.10">
    <property type="match status" value="1"/>
</dbReference>
<evidence type="ECO:0000256" key="2">
    <source>
        <dbReference type="ARBA" id="ARBA00022801"/>
    </source>
</evidence>
<dbReference type="OrthoDB" id="9781878at2"/>
<evidence type="ECO:0000256" key="1">
    <source>
        <dbReference type="ARBA" id="ARBA00010833"/>
    </source>
</evidence>
<keyword evidence="6" id="KW-1185">Reference proteome</keyword>
<evidence type="ECO:0000313" key="6">
    <source>
        <dbReference type="Proteomes" id="UP000000379"/>
    </source>
</evidence>
<sequence length="429" mass="48356">MSVSAHLAGEAQRILRDNDTGRFIKPSPKQYPHQWNWDAALIALGLATFDLERARAEVRTLLEGQWKDGMVPHIVYHDGPSDYFPTPDFWRSERSAAAPSVPTSGLTQPPVLATAVRAIVERDPDQGAALTFLREVYGKLLAWHRWFYAARDPEGSGVVALIHPWESGMDNSTRFTGALARLTPTDVPTFRRRDQQHVAADERPVAGDYERFMYLIGLYRDWRWDPEALFERAPFLIRDAFTTAILHRANEDLLELATSLGEPTEEIAGWLARTRAGYSALWDEAAGLYFDLDLRAGAPVREDTCATFLALYAGLASEAQAARLAEHLRDPDAYAPDARTRFYLPSAAKSSPYFEPRRYWRGPVWLNINWFLVQGLRRYGYAALAERVVNDTLSLVARSGFAEYYDPRDGSPCGARDFSWSAALVLELL</sequence>
<dbReference type="SUPFAM" id="SSF48208">
    <property type="entry name" value="Six-hairpin glycosidases"/>
    <property type="match status" value="1"/>
</dbReference>
<evidence type="ECO:0000313" key="5">
    <source>
        <dbReference type="EMBL" id="ADI14082.1"/>
    </source>
</evidence>
<dbReference type="InterPro" id="IPR008928">
    <property type="entry name" value="6-hairpin_glycosidase_sf"/>
</dbReference>
<dbReference type="STRING" id="649638.Trad_0950"/>
<dbReference type="GO" id="GO:0004573">
    <property type="term" value="F:Glc3Man9GlcNAc2 oligosaccharide glucosidase activity"/>
    <property type="evidence" value="ECO:0007669"/>
    <property type="project" value="InterPro"/>
</dbReference>
<gene>
    <name evidence="5" type="ordered locus">Trad_0950</name>
</gene>
<dbReference type="KEGG" id="tra:Trad_0950"/>
<feature type="domain" description="Mannosylglycerate hydrolase MGH1-like glycoside hydrolase" evidence="4">
    <location>
        <begin position="31"/>
        <end position="421"/>
    </location>
</feature>
<dbReference type="AlphaFoldDB" id="D7CUU1"/>
<keyword evidence="2 5" id="KW-0378">Hydrolase</keyword>
<dbReference type="InterPro" id="IPR012341">
    <property type="entry name" value="6hp_glycosidase-like_sf"/>
</dbReference>
<dbReference type="Proteomes" id="UP000000379">
    <property type="component" value="Chromosome"/>
</dbReference>
<proteinExistence type="inferred from homology"/>
<comment type="similarity">
    <text evidence="1">Belongs to the glycosyl hydrolase 63 family.</text>
</comment>
<dbReference type="PANTHER" id="PTHR10412">
    <property type="entry name" value="MANNOSYL-OLIGOSACCHARIDE GLUCOSIDASE"/>
    <property type="match status" value="1"/>
</dbReference>
<keyword evidence="3" id="KW-0326">Glycosidase</keyword>
<dbReference type="InterPro" id="IPR054491">
    <property type="entry name" value="MGH1-like_GH"/>
</dbReference>
<reference evidence="6" key="1">
    <citation type="submission" date="2010-05" db="EMBL/GenBank/DDBJ databases">
        <title>The complete genome of Truepera radiovictris DSM 17093.</title>
        <authorList>
            <consortium name="US DOE Joint Genome Institute (JGI-PGF)"/>
            <person name="Lucas S."/>
            <person name="Copeland A."/>
            <person name="Lapidus A."/>
            <person name="Glavina del Rio T."/>
            <person name="Dalin E."/>
            <person name="Tice H."/>
            <person name="Bruce D."/>
            <person name="Goodwin L."/>
            <person name="Pitluck S."/>
            <person name="Kyrpides N."/>
            <person name="Mavromatis K."/>
            <person name="Ovchinnikova G."/>
            <person name="Munk A.C."/>
            <person name="Detter J.C."/>
            <person name="Han C."/>
            <person name="Tapia R."/>
            <person name="Land M."/>
            <person name="Hauser L."/>
            <person name="Markowitz V."/>
            <person name="Cheng J.-F."/>
            <person name="Hugenholtz P."/>
            <person name="Woyke T."/>
            <person name="Wu D."/>
            <person name="Tindall B."/>
            <person name="Pomrenke H.G."/>
            <person name="Brambilla E."/>
            <person name="Klenk H.-P."/>
            <person name="Eisen J.A."/>
        </authorList>
    </citation>
    <scope>NUCLEOTIDE SEQUENCE [LARGE SCALE GENOMIC DNA]</scope>
    <source>
        <strain evidence="6">DSM 17093 / CIP 108686 / LMG 22925 / RQ-24</strain>
    </source>
</reference>
<dbReference type="Pfam" id="PF22422">
    <property type="entry name" value="MGH1-like_GH"/>
    <property type="match status" value="1"/>
</dbReference>
<dbReference type="InterPro" id="IPR004888">
    <property type="entry name" value="Glycoside_hydrolase_63"/>
</dbReference>
<protein>
    <submittedName>
        <fullName evidence="5">Glycoside hydrolase family 37</fullName>
    </submittedName>
</protein>
<accession>D7CUU1</accession>
<dbReference type="RefSeq" id="WP_013177453.1">
    <property type="nucleotide sequence ID" value="NC_014221.1"/>
</dbReference>
<evidence type="ECO:0000256" key="3">
    <source>
        <dbReference type="ARBA" id="ARBA00023295"/>
    </source>
</evidence>
<dbReference type="EMBL" id="CP002049">
    <property type="protein sequence ID" value="ADI14082.1"/>
    <property type="molecule type" value="Genomic_DNA"/>
</dbReference>
<reference evidence="5 6" key="2">
    <citation type="journal article" date="2011" name="Stand. Genomic Sci.">
        <title>Complete genome sequence of Truepera radiovictrix type strain (RQ-24).</title>
        <authorList>
            <person name="Ivanova N."/>
            <person name="Rohde C."/>
            <person name="Munk C."/>
            <person name="Nolan M."/>
            <person name="Lucas S."/>
            <person name="Del Rio T.G."/>
            <person name="Tice H."/>
            <person name="Deshpande S."/>
            <person name="Cheng J.F."/>
            <person name="Tapia R."/>
            <person name="Han C."/>
            <person name="Goodwin L."/>
            <person name="Pitluck S."/>
            <person name="Liolios K."/>
            <person name="Mavromatis K."/>
            <person name="Mikhailova N."/>
            <person name="Pati A."/>
            <person name="Chen A."/>
            <person name="Palaniappan K."/>
            <person name="Land M."/>
            <person name="Hauser L."/>
            <person name="Chang Y.J."/>
            <person name="Jeffries C.D."/>
            <person name="Brambilla E."/>
            <person name="Rohde M."/>
            <person name="Goker M."/>
            <person name="Tindall B.J."/>
            <person name="Woyke T."/>
            <person name="Bristow J."/>
            <person name="Eisen J.A."/>
            <person name="Markowitz V."/>
            <person name="Hugenholtz P."/>
            <person name="Kyrpides N.C."/>
            <person name="Klenk H.P."/>
            <person name="Lapidus A."/>
        </authorList>
    </citation>
    <scope>NUCLEOTIDE SEQUENCE [LARGE SCALE GENOMIC DNA]</scope>
    <source>
        <strain evidence="6">DSM 17093 / CIP 108686 / LMG 22925 / RQ-24</strain>
    </source>
</reference>
<dbReference type="GO" id="GO:0006487">
    <property type="term" value="P:protein N-linked glycosylation"/>
    <property type="evidence" value="ECO:0007669"/>
    <property type="project" value="TreeGrafter"/>
</dbReference>
<dbReference type="HOGENOM" id="CLU_015270_1_0_0"/>
<evidence type="ECO:0000259" key="4">
    <source>
        <dbReference type="Pfam" id="PF22422"/>
    </source>
</evidence>
<dbReference type="CAZy" id="GH63">
    <property type="family name" value="Glycoside Hydrolase Family 63"/>
</dbReference>
<dbReference type="GO" id="GO:0009311">
    <property type="term" value="P:oligosaccharide metabolic process"/>
    <property type="evidence" value="ECO:0007669"/>
    <property type="project" value="InterPro"/>
</dbReference>